<dbReference type="AlphaFoldDB" id="E4XMS8"/>
<dbReference type="Proteomes" id="UP000001307">
    <property type="component" value="Unassembled WGS sequence"/>
</dbReference>
<sequence>MAEAISECANMVADDNRDICEAEIYSLRQIYTNTEFSDLRQKKFDENRKYIPPVVSFYLGPQESRSSWGDAAEQYVVHVTVSLTTGYPDEVPGAIFVEGSKITGSKVASTDLAKIEEELMQTARARLGEPYLLDVSFAIREILYRIRSTGRVISATDLAAPKATNSRMSMSSAKSKEKESFFDAKPHLEGRVLLEYVEVDDGKEEHKIPMYKCRRVSDELRKGYRFL</sequence>
<dbReference type="InterPro" id="IPR006575">
    <property type="entry name" value="RWD_dom"/>
</dbReference>
<evidence type="ECO:0000313" key="2">
    <source>
        <dbReference type="EMBL" id="CBY19821.1"/>
    </source>
</evidence>
<protein>
    <recommendedName>
        <fullName evidence="1">RWD domain-containing protein</fullName>
    </recommendedName>
</protein>
<dbReference type="SUPFAM" id="SSF54495">
    <property type="entry name" value="UBC-like"/>
    <property type="match status" value="1"/>
</dbReference>
<dbReference type="Pfam" id="PF05773">
    <property type="entry name" value="RWD"/>
    <property type="match status" value="1"/>
</dbReference>
<dbReference type="InParanoid" id="E4XMS8"/>
<name>E4XMS8_OIKDI</name>
<feature type="domain" description="RWD" evidence="1">
    <location>
        <begin position="22"/>
        <end position="146"/>
    </location>
</feature>
<proteinExistence type="predicted"/>
<reference evidence="2" key="1">
    <citation type="journal article" date="2010" name="Science">
        <title>Plasticity of animal genome architecture unmasked by rapid evolution of a pelagic tunicate.</title>
        <authorList>
            <person name="Denoeud F."/>
            <person name="Henriet S."/>
            <person name="Mungpakdee S."/>
            <person name="Aury J.M."/>
            <person name="Da Silva C."/>
            <person name="Brinkmann H."/>
            <person name="Mikhaleva J."/>
            <person name="Olsen L.C."/>
            <person name="Jubin C."/>
            <person name="Canestro C."/>
            <person name="Bouquet J.M."/>
            <person name="Danks G."/>
            <person name="Poulain J."/>
            <person name="Campsteijn C."/>
            <person name="Adamski M."/>
            <person name="Cross I."/>
            <person name="Yadetie F."/>
            <person name="Muffato M."/>
            <person name="Louis A."/>
            <person name="Butcher S."/>
            <person name="Tsagkogeorga G."/>
            <person name="Konrad A."/>
            <person name="Singh S."/>
            <person name="Jensen M.F."/>
            <person name="Cong E.H."/>
            <person name="Eikeseth-Otteraa H."/>
            <person name="Noel B."/>
            <person name="Anthouard V."/>
            <person name="Porcel B.M."/>
            <person name="Kachouri-Lafond R."/>
            <person name="Nishino A."/>
            <person name="Ugolini M."/>
            <person name="Chourrout P."/>
            <person name="Nishida H."/>
            <person name="Aasland R."/>
            <person name="Huzurbazar S."/>
            <person name="Westhof E."/>
            <person name="Delsuc F."/>
            <person name="Lehrach H."/>
            <person name="Reinhardt R."/>
            <person name="Weissenbach J."/>
            <person name="Roy S.W."/>
            <person name="Artiguenave F."/>
            <person name="Postlethwait J.H."/>
            <person name="Manak J.R."/>
            <person name="Thompson E.M."/>
            <person name="Jaillon O."/>
            <person name="Du Pasquier L."/>
            <person name="Boudinot P."/>
            <person name="Liberles D.A."/>
            <person name="Volff J.N."/>
            <person name="Philippe H."/>
            <person name="Lenhard B."/>
            <person name="Roest Crollius H."/>
            <person name="Wincker P."/>
            <person name="Chourrout D."/>
        </authorList>
    </citation>
    <scope>NUCLEOTIDE SEQUENCE [LARGE SCALE GENOMIC DNA]</scope>
</reference>
<dbReference type="EMBL" id="FN653079">
    <property type="protein sequence ID" value="CBY19821.1"/>
    <property type="molecule type" value="Genomic_DNA"/>
</dbReference>
<dbReference type="Gene3D" id="3.10.110.10">
    <property type="entry name" value="Ubiquitin Conjugating Enzyme"/>
    <property type="match status" value="1"/>
</dbReference>
<evidence type="ECO:0000313" key="3">
    <source>
        <dbReference type="Proteomes" id="UP000001307"/>
    </source>
</evidence>
<dbReference type="PROSITE" id="PS50908">
    <property type="entry name" value="RWD"/>
    <property type="match status" value="1"/>
</dbReference>
<organism evidence="2">
    <name type="scientific">Oikopleura dioica</name>
    <name type="common">Tunicate</name>
    <dbReference type="NCBI Taxonomy" id="34765"/>
    <lineage>
        <taxon>Eukaryota</taxon>
        <taxon>Metazoa</taxon>
        <taxon>Chordata</taxon>
        <taxon>Tunicata</taxon>
        <taxon>Appendicularia</taxon>
        <taxon>Copelata</taxon>
        <taxon>Oikopleuridae</taxon>
        <taxon>Oikopleura</taxon>
    </lineage>
</organism>
<dbReference type="InterPro" id="IPR016135">
    <property type="entry name" value="UBQ-conjugating_enzyme/RWD"/>
</dbReference>
<accession>E4XMS8</accession>
<keyword evidence="3" id="KW-1185">Reference proteome</keyword>
<gene>
    <name evidence="2" type="ORF">GSOID_T00015475001</name>
</gene>
<evidence type="ECO:0000259" key="1">
    <source>
        <dbReference type="PROSITE" id="PS50908"/>
    </source>
</evidence>